<evidence type="ECO:0000313" key="2">
    <source>
        <dbReference type="Proteomes" id="UP000187439"/>
    </source>
</evidence>
<dbReference type="Proteomes" id="UP000187439">
    <property type="component" value="Unassembled WGS sequence"/>
</dbReference>
<sequence>MGSIGEYSEYKYLSKIMKDVLERGLEKSTLKEKLSEIKRNDQGKSYKMPKSKKNDDHKWLSFFLLLK</sequence>
<evidence type="ECO:0000313" key="1">
    <source>
        <dbReference type="EMBL" id="OMD35674.1"/>
    </source>
</evidence>
<accession>A0A1R0XKQ8</accession>
<proteinExistence type="predicted"/>
<dbReference type="AlphaFoldDB" id="A0A1R0XKQ8"/>
<gene>
    <name evidence="1" type="ORF">BSK52_26605</name>
</gene>
<name>A0A1R0XKQ8_9BACL</name>
<organism evidence="1 2">
    <name type="scientific">Paenibacillus odorifer</name>
    <dbReference type="NCBI Taxonomy" id="189426"/>
    <lineage>
        <taxon>Bacteria</taxon>
        <taxon>Bacillati</taxon>
        <taxon>Bacillota</taxon>
        <taxon>Bacilli</taxon>
        <taxon>Bacillales</taxon>
        <taxon>Paenibacillaceae</taxon>
        <taxon>Paenibacillus</taxon>
    </lineage>
</organism>
<protein>
    <submittedName>
        <fullName evidence="1">Uncharacterized protein</fullName>
    </submittedName>
</protein>
<dbReference type="EMBL" id="MPTC01000037">
    <property type="protein sequence ID" value="OMD35674.1"/>
    <property type="molecule type" value="Genomic_DNA"/>
</dbReference>
<reference evidence="1 2" key="1">
    <citation type="submission" date="2016-10" db="EMBL/GenBank/DDBJ databases">
        <title>Paenibacillus species isolates.</title>
        <authorList>
            <person name="Beno S.M."/>
        </authorList>
    </citation>
    <scope>NUCLEOTIDE SEQUENCE [LARGE SCALE GENOMIC DNA]</scope>
    <source>
        <strain evidence="1 2">FSL H7-0710</strain>
    </source>
</reference>
<comment type="caution">
    <text evidence="1">The sequence shown here is derived from an EMBL/GenBank/DDBJ whole genome shotgun (WGS) entry which is preliminary data.</text>
</comment>